<protein>
    <submittedName>
        <fullName evidence="3">ESPR domain-containing protein</fullName>
    </submittedName>
</protein>
<gene>
    <name evidence="3" type="ORF">LVJ82_14080</name>
</gene>
<sequence>MNKAYKVVYNESTGTYVAVSEIETSQGKSVQSQVSCVPQAEAKRPIRKIHAFSKLTLTLLGVFTSLAMPFAHASYAAGGDIYIRIRRANR</sequence>
<evidence type="ECO:0000313" key="4">
    <source>
        <dbReference type="Proteomes" id="UP000832011"/>
    </source>
</evidence>
<accession>A0ABY4DZP4</accession>
<dbReference type="EMBL" id="CP091511">
    <property type="protein sequence ID" value="UOO88581.1"/>
    <property type="molecule type" value="Genomic_DNA"/>
</dbReference>
<name>A0ABY4DZP4_9NEIS</name>
<feature type="transmembrane region" description="Helical" evidence="1">
    <location>
        <begin position="51"/>
        <end position="71"/>
    </location>
</feature>
<keyword evidence="1" id="KW-0472">Membrane</keyword>
<keyword evidence="4" id="KW-1185">Reference proteome</keyword>
<organism evidence="3 4">
    <name type="scientific">Vitreoscilla massiliensis</name>
    <dbReference type="NCBI Taxonomy" id="1689272"/>
    <lineage>
        <taxon>Bacteria</taxon>
        <taxon>Pseudomonadati</taxon>
        <taxon>Pseudomonadota</taxon>
        <taxon>Betaproteobacteria</taxon>
        <taxon>Neisseriales</taxon>
        <taxon>Neisseriaceae</taxon>
        <taxon>Vitreoscilla</taxon>
    </lineage>
</organism>
<evidence type="ECO:0000256" key="1">
    <source>
        <dbReference type="SAM" id="Phobius"/>
    </source>
</evidence>
<evidence type="ECO:0000259" key="2">
    <source>
        <dbReference type="Pfam" id="PF13018"/>
    </source>
</evidence>
<dbReference type="RefSeq" id="WP_244796692.1">
    <property type="nucleotide sequence ID" value="NZ_CP091511.1"/>
</dbReference>
<proteinExistence type="predicted"/>
<keyword evidence="1" id="KW-0812">Transmembrane</keyword>
<evidence type="ECO:0000313" key="3">
    <source>
        <dbReference type="EMBL" id="UOO88581.1"/>
    </source>
</evidence>
<dbReference type="Pfam" id="PF13018">
    <property type="entry name" value="ESPR"/>
    <property type="match status" value="1"/>
</dbReference>
<feature type="domain" description="ESPR" evidence="2">
    <location>
        <begin position="1"/>
        <end position="35"/>
    </location>
</feature>
<dbReference type="Proteomes" id="UP000832011">
    <property type="component" value="Chromosome"/>
</dbReference>
<reference evidence="3 4" key="1">
    <citation type="journal article" date="2022" name="Res Sq">
        <title>Evolution of multicellular longitudinally dividing oral cavity symbionts (Neisseriaceae).</title>
        <authorList>
            <person name="Nyongesa S."/>
            <person name="Weber P."/>
            <person name="Bernet E."/>
            <person name="Pullido F."/>
            <person name="Nieckarz M."/>
            <person name="Delaby M."/>
            <person name="Nieves C."/>
            <person name="Viehboeck T."/>
            <person name="Krause N."/>
            <person name="Rivera-Millot A."/>
            <person name="Nakamura A."/>
            <person name="Vischer N."/>
            <person name="VanNieuwenhze M."/>
            <person name="Brun Y."/>
            <person name="Cava F."/>
            <person name="Bulgheresi S."/>
            <person name="Veyrier F."/>
        </authorList>
    </citation>
    <scope>NUCLEOTIDE SEQUENCE [LARGE SCALE GENOMIC DNA]</scope>
    <source>
        <strain evidence="3 4">SN4</strain>
    </source>
</reference>
<keyword evidence="1" id="KW-1133">Transmembrane helix</keyword>
<dbReference type="InterPro" id="IPR024973">
    <property type="entry name" value="ESPR"/>
</dbReference>